<name>A0A5B7WXW8_9MICC</name>
<keyword evidence="1" id="KW-0472">Membrane</keyword>
<dbReference type="KEGG" id="gcr:GcLGCM259_2264"/>
<dbReference type="EMBL" id="CP034412">
    <property type="protein sequence ID" value="QCY47973.1"/>
    <property type="molecule type" value="Genomic_DNA"/>
</dbReference>
<keyword evidence="1" id="KW-0812">Transmembrane</keyword>
<accession>A0A5B7WXW8</accession>
<keyword evidence="1" id="KW-1133">Transmembrane helix</keyword>
<dbReference type="RefSeq" id="WP_138926682.1">
    <property type="nucleotide sequence ID" value="NZ_CP034412.1"/>
</dbReference>
<gene>
    <name evidence="2" type="ORF">GcLGCM259_2264</name>
</gene>
<reference evidence="2 3" key="1">
    <citation type="submission" date="2018-12" db="EMBL/GenBank/DDBJ databases">
        <title>Complete Genome Sequence of Glutamicibacter creatinolyticus strain LGCM259,isolated from an abscess of a 12-year-old mare in Italy.</title>
        <authorList>
            <person name="Santos R.G."/>
            <person name="Silva A.L."/>
            <person name="Seyffert N."/>
            <person name="Castro T.L.P."/>
            <person name="Attili A.R."/>
            <person name="Rifici C."/>
            <person name="Mazzullo G."/>
            <person name="Brenig B."/>
            <person name="Venanzi F."/>
            <person name="Azevedo V."/>
        </authorList>
    </citation>
    <scope>NUCLEOTIDE SEQUENCE [LARGE SCALE GENOMIC DNA]</scope>
    <source>
        <strain evidence="2 3">LGCM 259</strain>
    </source>
</reference>
<feature type="transmembrane region" description="Helical" evidence="1">
    <location>
        <begin position="50"/>
        <end position="68"/>
    </location>
</feature>
<proteinExistence type="predicted"/>
<protein>
    <submittedName>
        <fullName evidence="2">Lysine transporter LysE</fullName>
    </submittedName>
</protein>
<evidence type="ECO:0000256" key="1">
    <source>
        <dbReference type="SAM" id="Phobius"/>
    </source>
</evidence>
<keyword evidence="3" id="KW-1185">Reference proteome</keyword>
<evidence type="ECO:0000313" key="3">
    <source>
        <dbReference type="Proteomes" id="UP000307000"/>
    </source>
</evidence>
<sequence>MKSKNRWKDLSPARRAVLVGLAAVQLLLQGIALRDLAARGQHRINGSKKLWVAATFINFAGPLGYLRWGRKQP</sequence>
<dbReference type="AlphaFoldDB" id="A0A5B7WXW8"/>
<organism evidence="2 3">
    <name type="scientific">Glutamicibacter creatinolyticus</name>
    <dbReference type="NCBI Taxonomy" id="162496"/>
    <lineage>
        <taxon>Bacteria</taxon>
        <taxon>Bacillati</taxon>
        <taxon>Actinomycetota</taxon>
        <taxon>Actinomycetes</taxon>
        <taxon>Micrococcales</taxon>
        <taxon>Micrococcaceae</taxon>
        <taxon>Glutamicibacter</taxon>
    </lineage>
</organism>
<evidence type="ECO:0000313" key="2">
    <source>
        <dbReference type="EMBL" id="QCY47973.1"/>
    </source>
</evidence>
<dbReference type="Proteomes" id="UP000307000">
    <property type="component" value="Chromosome"/>
</dbReference>